<gene>
    <name evidence="3" type="ORF">GXP70_02745</name>
</gene>
<dbReference type="KEGG" id="plyc:GXP70_02745"/>
<name>A0A6C0FUD1_9BACL</name>
<sequence length="150" mass="16843">MAASLQPDPYACIDEVPLHRVRSNQLGILLSIIATVITQQFWILILPLLVQLVSRTFGVRYNLFVRILSPLMPVSARTESRELLRFNSLLAILFLAVTLIGAATGLTILAYISLAMLTAAVVLALSGFCLGCFMYFQWKQFNARRRLRRS</sequence>
<feature type="domain" description="DUF4395" evidence="2">
    <location>
        <begin position="17"/>
        <end position="139"/>
    </location>
</feature>
<organism evidence="3 4">
    <name type="scientific">Paenibacillus lycopersici</name>
    <dbReference type="NCBI Taxonomy" id="2704462"/>
    <lineage>
        <taxon>Bacteria</taxon>
        <taxon>Bacillati</taxon>
        <taxon>Bacillota</taxon>
        <taxon>Bacilli</taxon>
        <taxon>Bacillales</taxon>
        <taxon>Paenibacillaceae</taxon>
        <taxon>Paenibacillus</taxon>
    </lineage>
</organism>
<dbReference type="InterPro" id="IPR016942">
    <property type="entry name" value="UCP030042"/>
</dbReference>
<dbReference type="Pfam" id="PF14340">
    <property type="entry name" value="DUF4395"/>
    <property type="match status" value="1"/>
</dbReference>
<reference evidence="3 4" key="1">
    <citation type="submission" date="2020-01" db="EMBL/GenBank/DDBJ databases">
        <title>Paenibacillus sp. nov., isolated from tomato rhizosphere.</title>
        <authorList>
            <person name="Weon H.-Y."/>
            <person name="Lee S.A."/>
        </authorList>
    </citation>
    <scope>NUCLEOTIDE SEQUENCE [LARGE SCALE GENOMIC DNA]</scope>
    <source>
        <strain evidence="3 4">12200R-189</strain>
    </source>
</reference>
<protein>
    <submittedName>
        <fullName evidence="3">DUF4395 domain-containing protein</fullName>
    </submittedName>
</protein>
<dbReference type="Proteomes" id="UP000476064">
    <property type="component" value="Chromosome"/>
</dbReference>
<feature type="transmembrane region" description="Helical" evidence="1">
    <location>
        <begin position="89"/>
        <end position="112"/>
    </location>
</feature>
<keyword evidence="4" id="KW-1185">Reference proteome</keyword>
<dbReference type="AlphaFoldDB" id="A0A6C0FUD1"/>
<dbReference type="PIRSF" id="PIRSF030042">
    <property type="entry name" value="UCP030042"/>
    <property type="match status" value="1"/>
</dbReference>
<feature type="transmembrane region" description="Helical" evidence="1">
    <location>
        <begin position="26"/>
        <end position="50"/>
    </location>
</feature>
<evidence type="ECO:0000313" key="3">
    <source>
        <dbReference type="EMBL" id="QHT58983.1"/>
    </source>
</evidence>
<accession>A0A6C0FUD1</accession>
<evidence type="ECO:0000313" key="4">
    <source>
        <dbReference type="Proteomes" id="UP000476064"/>
    </source>
</evidence>
<proteinExistence type="predicted"/>
<keyword evidence="1" id="KW-0812">Transmembrane</keyword>
<keyword evidence="1" id="KW-0472">Membrane</keyword>
<dbReference type="EMBL" id="CP048209">
    <property type="protein sequence ID" value="QHT58983.1"/>
    <property type="molecule type" value="Genomic_DNA"/>
</dbReference>
<evidence type="ECO:0000256" key="1">
    <source>
        <dbReference type="SAM" id="Phobius"/>
    </source>
</evidence>
<dbReference type="InterPro" id="IPR025508">
    <property type="entry name" value="DUF4395"/>
</dbReference>
<keyword evidence="1" id="KW-1133">Transmembrane helix</keyword>
<dbReference type="RefSeq" id="WP_162355051.1">
    <property type="nucleotide sequence ID" value="NZ_CP048209.1"/>
</dbReference>
<feature type="transmembrane region" description="Helical" evidence="1">
    <location>
        <begin position="118"/>
        <end position="138"/>
    </location>
</feature>
<evidence type="ECO:0000259" key="2">
    <source>
        <dbReference type="Pfam" id="PF14340"/>
    </source>
</evidence>